<feature type="transmembrane region" description="Helical" evidence="7">
    <location>
        <begin position="148"/>
        <end position="171"/>
    </location>
</feature>
<keyword evidence="5 7" id="KW-1133">Transmembrane helix</keyword>
<feature type="transmembrane region" description="Helical" evidence="7">
    <location>
        <begin position="323"/>
        <end position="345"/>
    </location>
</feature>
<dbReference type="RefSeq" id="WP_147703736.1">
    <property type="nucleotide sequence ID" value="NZ_VDUY01000002.1"/>
</dbReference>
<evidence type="ECO:0000313" key="10">
    <source>
        <dbReference type="Proteomes" id="UP000321548"/>
    </source>
</evidence>
<feature type="transmembrane region" description="Helical" evidence="7">
    <location>
        <begin position="183"/>
        <end position="208"/>
    </location>
</feature>
<feature type="transmembrane region" description="Helical" evidence="7">
    <location>
        <begin position="12"/>
        <end position="43"/>
    </location>
</feature>
<evidence type="ECO:0000256" key="3">
    <source>
        <dbReference type="ARBA" id="ARBA00022519"/>
    </source>
</evidence>
<comment type="function">
    <text evidence="7">Part of the tripartite ATP-independent periplasmic (TRAP) transport system.</text>
</comment>
<organism evidence="9 10">
    <name type="scientific">Zeimonas arvi</name>
    <dbReference type="NCBI Taxonomy" id="2498847"/>
    <lineage>
        <taxon>Bacteria</taxon>
        <taxon>Pseudomonadati</taxon>
        <taxon>Pseudomonadota</taxon>
        <taxon>Betaproteobacteria</taxon>
        <taxon>Burkholderiales</taxon>
        <taxon>Burkholderiaceae</taxon>
        <taxon>Zeimonas</taxon>
    </lineage>
</organism>
<gene>
    <name evidence="9" type="ORF">FHP08_07320</name>
</gene>
<keyword evidence="10" id="KW-1185">Reference proteome</keyword>
<evidence type="ECO:0000256" key="7">
    <source>
        <dbReference type="RuleBase" id="RU369079"/>
    </source>
</evidence>
<proteinExistence type="inferred from homology"/>
<dbReference type="Pfam" id="PF06808">
    <property type="entry name" value="DctM"/>
    <property type="match status" value="1"/>
</dbReference>
<dbReference type="Proteomes" id="UP000321548">
    <property type="component" value="Unassembled WGS sequence"/>
</dbReference>
<comment type="subcellular location">
    <subcellularLocation>
        <location evidence="1 7">Cell inner membrane</location>
        <topology evidence="1 7">Multi-pass membrane protein</topology>
    </subcellularLocation>
</comment>
<dbReference type="GO" id="GO:0005886">
    <property type="term" value="C:plasma membrane"/>
    <property type="evidence" value="ECO:0007669"/>
    <property type="project" value="UniProtKB-SubCell"/>
</dbReference>
<keyword evidence="2" id="KW-1003">Cell membrane</keyword>
<dbReference type="PANTHER" id="PTHR33362">
    <property type="entry name" value="SIALIC ACID TRAP TRANSPORTER PERMEASE PROTEIN SIAT-RELATED"/>
    <property type="match status" value="1"/>
</dbReference>
<evidence type="ECO:0000256" key="5">
    <source>
        <dbReference type="ARBA" id="ARBA00022989"/>
    </source>
</evidence>
<dbReference type="EMBL" id="VDUY01000002">
    <property type="protein sequence ID" value="TXL67400.1"/>
    <property type="molecule type" value="Genomic_DNA"/>
</dbReference>
<keyword evidence="6 7" id="KW-0472">Membrane</keyword>
<feature type="transmembrane region" description="Helical" evidence="7">
    <location>
        <begin position="116"/>
        <end position="136"/>
    </location>
</feature>
<reference evidence="9 10" key="1">
    <citation type="submission" date="2019-06" db="EMBL/GenBank/DDBJ databases">
        <title>Quisquiliibacterium sp. nov., isolated from a maize field.</title>
        <authorList>
            <person name="Lin S.-Y."/>
            <person name="Tsai C.-F."/>
            <person name="Young C.-C."/>
        </authorList>
    </citation>
    <scope>NUCLEOTIDE SEQUENCE [LARGE SCALE GENOMIC DNA]</scope>
    <source>
        <strain evidence="9 10">CC-CFT501</strain>
    </source>
</reference>
<feature type="domain" description="TRAP C4-dicarboxylate transport system permease DctM subunit" evidence="8">
    <location>
        <begin position="13"/>
        <end position="448"/>
    </location>
</feature>
<accession>A0A5C8P1B5</accession>
<dbReference type="PANTHER" id="PTHR33362:SF7">
    <property type="entry name" value="SLL1103 PROTEIN"/>
    <property type="match status" value="1"/>
</dbReference>
<feature type="transmembrane region" description="Helical" evidence="7">
    <location>
        <begin position="382"/>
        <end position="410"/>
    </location>
</feature>
<dbReference type="NCBIfam" id="TIGR00786">
    <property type="entry name" value="dctM"/>
    <property type="match status" value="1"/>
</dbReference>
<comment type="caution">
    <text evidence="9">The sequence shown here is derived from an EMBL/GenBank/DDBJ whole genome shotgun (WGS) entry which is preliminary data.</text>
</comment>
<name>A0A5C8P1B5_9BURK</name>
<keyword evidence="7" id="KW-0813">Transport</keyword>
<evidence type="ECO:0000256" key="4">
    <source>
        <dbReference type="ARBA" id="ARBA00022692"/>
    </source>
</evidence>
<sequence>MDWLIDHLGLVMFVVLALLMFTGFPVAFVLGGVSLVFGAIGWYFEVFNPLQFYNLLVRIWGGVAASQVLVAIPMFIFMGTVLERSGVATELLKCLQVLTRRIPGGLAMSVTLMGTIMAATTGIVGASVVMLTLIALPAMLSRGYQPELAVGTIASSGTLGILIPPSIMLVIMGDLMSVPVGSLFAGALFPGLLLSVLYLIWIGVISFLKPEIAPPMPADEGPSGAGALAAMIVRSFFPPVLLVSLVLGSIFLGWATPTEAAGVGCAGALVLAAWNGALSRKSLRDIIESSALTNSMVFFITMGASVFAYMFRALGGDDVVADVLAAMGIQTAWEILIFVMVLVFLLGFFFDWLEICLIVLPVFGPILAKLDFSGHLEGGANVFLPWLLVVIAVNLQTSFLTPPFGFALFYMKGTVPPSVTMGHIYRGIVPFVLLQLVALALCIAFPELVLWLPRQAGLLD</sequence>
<dbReference type="GO" id="GO:0022857">
    <property type="term" value="F:transmembrane transporter activity"/>
    <property type="evidence" value="ECO:0007669"/>
    <property type="project" value="UniProtKB-UniRule"/>
</dbReference>
<dbReference type="InterPro" id="IPR004681">
    <property type="entry name" value="TRAP_DctM"/>
</dbReference>
<dbReference type="OrthoDB" id="9796052at2"/>
<evidence type="ECO:0000256" key="6">
    <source>
        <dbReference type="ARBA" id="ARBA00023136"/>
    </source>
</evidence>
<comment type="subunit">
    <text evidence="7">The complex comprises the extracytoplasmic solute receptor protein and the two transmembrane proteins.</text>
</comment>
<evidence type="ECO:0000256" key="1">
    <source>
        <dbReference type="ARBA" id="ARBA00004429"/>
    </source>
</evidence>
<feature type="transmembrane region" description="Helical" evidence="7">
    <location>
        <begin position="352"/>
        <end position="370"/>
    </location>
</feature>
<evidence type="ECO:0000313" key="9">
    <source>
        <dbReference type="EMBL" id="TXL67400.1"/>
    </source>
</evidence>
<comment type="similarity">
    <text evidence="7">Belongs to the TRAP transporter large permease family.</text>
</comment>
<keyword evidence="4 7" id="KW-0812">Transmembrane</keyword>
<feature type="transmembrane region" description="Helical" evidence="7">
    <location>
        <begin position="260"/>
        <end position="279"/>
    </location>
</feature>
<feature type="transmembrane region" description="Helical" evidence="7">
    <location>
        <begin position="431"/>
        <end position="452"/>
    </location>
</feature>
<dbReference type="InterPro" id="IPR010656">
    <property type="entry name" value="DctM"/>
</dbReference>
<evidence type="ECO:0000259" key="8">
    <source>
        <dbReference type="Pfam" id="PF06808"/>
    </source>
</evidence>
<feature type="transmembrane region" description="Helical" evidence="7">
    <location>
        <begin position="55"/>
        <end position="77"/>
    </location>
</feature>
<protein>
    <recommendedName>
        <fullName evidence="7">TRAP transporter large permease protein</fullName>
    </recommendedName>
</protein>
<keyword evidence="3 7" id="KW-0997">Cell inner membrane</keyword>
<evidence type="ECO:0000256" key="2">
    <source>
        <dbReference type="ARBA" id="ARBA00022475"/>
    </source>
</evidence>
<dbReference type="AlphaFoldDB" id="A0A5C8P1B5"/>
<feature type="transmembrane region" description="Helical" evidence="7">
    <location>
        <begin position="291"/>
        <end position="311"/>
    </location>
</feature>
<feature type="transmembrane region" description="Helical" evidence="7">
    <location>
        <begin position="228"/>
        <end position="254"/>
    </location>
</feature>